<name>A0A4D6HPQ6_9EURY</name>
<dbReference type="KEGG" id="nbg:DV706_13635"/>
<protein>
    <submittedName>
        <fullName evidence="1">Uncharacterized protein</fullName>
    </submittedName>
</protein>
<dbReference type="EMBL" id="CP031305">
    <property type="protein sequence ID" value="QCC55415.1"/>
    <property type="molecule type" value="Genomic_DNA"/>
</dbReference>
<dbReference type="AlphaFoldDB" id="A0A4D6HPQ6"/>
<accession>A0A4D6HPQ6</accession>
<evidence type="ECO:0000313" key="1">
    <source>
        <dbReference type="EMBL" id="QCC55415.1"/>
    </source>
</evidence>
<dbReference type="RefSeq" id="WP_006065615.1">
    <property type="nucleotide sequence ID" value="NZ_CP031305.1"/>
</dbReference>
<reference evidence="1 2" key="1">
    <citation type="journal article" date="2019" name="Nat. Commun.">
        <title>A new type of DNA phosphorothioation-based antiviral system in archaea.</title>
        <authorList>
            <person name="Xiong L."/>
            <person name="Liu S."/>
            <person name="Chen S."/>
            <person name="Xiao Y."/>
            <person name="Zhu B."/>
            <person name="Gao Y."/>
            <person name="Zhang Y."/>
            <person name="Chen B."/>
            <person name="Luo J."/>
            <person name="Deng Z."/>
            <person name="Chen X."/>
            <person name="Wang L."/>
            <person name="Chen S."/>
        </authorList>
    </citation>
    <scope>NUCLEOTIDE SEQUENCE [LARGE SCALE GENOMIC DNA]</scope>
    <source>
        <strain evidence="1 2">JCM 10635</strain>
    </source>
</reference>
<dbReference type="Proteomes" id="UP000296822">
    <property type="component" value="Chromosome"/>
</dbReference>
<proteinExistence type="predicted"/>
<sequence>MLTRMEQLTVALTGVFLGTLAVAVSVGSPVVWLAWGVTMVLLAGSALVYANRSDPPLDD</sequence>
<organism evidence="1 2">
    <name type="scientific">Natronorubrum bangense</name>
    <dbReference type="NCBI Taxonomy" id="61858"/>
    <lineage>
        <taxon>Archaea</taxon>
        <taxon>Methanobacteriati</taxon>
        <taxon>Methanobacteriota</taxon>
        <taxon>Stenosarchaea group</taxon>
        <taxon>Halobacteria</taxon>
        <taxon>Halobacteriales</taxon>
        <taxon>Natrialbaceae</taxon>
        <taxon>Natronorubrum</taxon>
    </lineage>
</organism>
<evidence type="ECO:0000313" key="2">
    <source>
        <dbReference type="Proteomes" id="UP000296822"/>
    </source>
</evidence>
<dbReference type="GeneID" id="39852308"/>
<gene>
    <name evidence="1" type="ORF">DV706_13635</name>
</gene>